<dbReference type="AlphaFoldDB" id="A0A2P2R1F4"/>
<organism evidence="1">
    <name type="scientific">Rhizophora mucronata</name>
    <name type="common">Asiatic mangrove</name>
    <dbReference type="NCBI Taxonomy" id="61149"/>
    <lineage>
        <taxon>Eukaryota</taxon>
        <taxon>Viridiplantae</taxon>
        <taxon>Streptophyta</taxon>
        <taxon>Embryophyta</taxon>
        <taxon>Tracheophyta</taxon>
        <taxon>Spermatophyta</taxon>
        <taxon>Magnoliopsida</taxon>
        <taxon>eudicotyledons</taxon>
        <taxon>Gunneridae</taxon>
        <taxon>Pentapetalae</taxon>
        <taxon>rosids</taxon>
        <taxon>fabids</taxon>
        <taxon>Malpighiales</taxon>
        <taxon>Rhizophoraceae</taxon>
        <taxon>Rhizophora</taxon>
    </lineage>
</organism>
<dbReference type="EMBL" id="GGEC01092564">
    <property type="protein sequence ID" value="MBX73048.1"/>
    <property type="molecule type" value="Transcribed_RNA"/>
</dbReference>
<sequence>MTILSCYLTNNFNTQSIKRCPSRTPSS</sequence>
<protein>
    <submittedName>
        <fullName evidence="1">Uncharacterized protein</fullName>
    </submittedName>
</protein>
<name>A0A2P2R1F4_RHIMU</name>
<evidence type="ECO:0000313" key="1">
    <source>
        <dbReference type="EMBL" id="MBX73048.1"/>
    </source>
</evidence>
<proteinExistence type="predicted"/>
<accession>A0A2P2R1F4</accession>
<reference evidence="1" key="1">
    <citation type="submission" date="2018-02" db="EMBL/GenBank/DDBJ databases">
        <title>Rhizophora mucronata_Transcriptome.</title>
        <authorList>
            <person name="Meera S.P."/>
            <person name="Sreeshan A."/>
            <person name="Augustine A."/>
        </authorList>
    </citation>
    <scope>NUCLEOTIDE SEQUENCE</scope>
    <source>
        <tissue evidence="1">Leaf</tissue>
    </source>
</reference>